<dbReference type="AlphaFoldDB" id="A0ABD0S907"/>
<keyword evidence="1" id="KW-0472">Membrane</keyword>
<dbReference type="EMBL" id="JBEDNZ010000026">
    <property type="protein sequence ID" value="KAL0810267.1"/>
    <property type="molecule type" value="Genomic_DNA"/>
</dbReference>
<evidence type="ECO:0000256" key="1">
    <source>
        <dbReference type="SAM" id="Phobius"/>
    </source>
</evidence>
<proteinExistence type="predicted"/>
<keyword evidence="1" id="KW-0812">Transmembrane</keyword>
<keyword evidence="1" id="KW-1133">Transmembrane helix</keyword>
<sequence length="198" mass="23187">MTDKQCSASRQWVVDLKYYTKIINIVKHWKENESDNCFWKIKEMTYANILEAFEITKDAFKFFILYHCVETFLHAIFYIYVTTEILARNKQISSIIAAAVVVGWIVKNFIYETVLSVEFEDFYIAVNDAVVNSIVQMTNDQCSEQEKQMHKNVVRMSQIARKFEVCDLFALDAATPRRLLALIATYTLVVLQFVYLNE</sequence>
<evidence type="ECO:0000313" key="2">
    <source>
        <dbReference type="EMBL" id="KAL0810267.1"/>
    </source>
</evidence>
<evidence type="ECO:0008006" key="4">
    <source>
        <dbReference type="Google" id="ProtNLM"/>
    </source>
</evidence>
<organism evidence="2 3">
    <name type="scientific">Loxostege sticticalis</name>
    <name type="common">Beet webworm moth</name>
    <dbReference type="NCBI Taxonomy" id="481309"/>
    <lineage>
        <taxon>Eukaryota</taxon>
        <taxon>Metazoa</taxon>
        <taxon>Ecdysozoa</taxon>
        <taxon>Arthropoda</taxon>
        <taxon>Hexapoda</taxon>
        <taxon>Insecta</taxon>
        <taxon>Pterygota</taxon>
        <taxon>Neoptera</taxon>
        <taxon>Endopterygota</taxon>
        <taxon>Lepidoptera</taxon>
        <taxon>Glossata</taxon>
        <taxon>Ditrysia</taxon>
        <taxon>Pyraloidea</taxon>
        <taxon>Crambidae</taxon>
        <taxon>Pyraustinae</taxon>
        <taxon>Loxostege</taxon>
    </lineage>
</organism>
<protein>
    <recommendedName>
        <fullName evidence="4">Gustatory receptor</fullName>
    </recommendedName>
</protein>
<reference evidence="2 3" key="1">
    <citation type="submission" date="2024-06" db="EMBL/GenBank/DDBJ databases">
        <title>A chromosome-level genome assembly of beet webworm, Loxostege sticticalis.</title>
        <authorList>
            <person name="Zhang Y."/>
        </authorList>
    </citation>
    <scope>NUCLEOTIDE SEQUENCE [LARGE SCALE GENOMIC DNA]</scope>
    <source>
        <strain evidence="2">AQ028</strain>
        <tissue evidence="2">Male pupae</tissue>
    </source>
</reference>
<feature type="transmembrane region" description="Helical" evidence="1">
    <location>
        <begin position="92"/>
        <end position="111"/>
    </location>
</feature>
<gene>
    <name evidence="2" type="ORF">ABMA28_010429</name>
</gene>
<feature type="transmembrane region" description="Helical" evidence="1">
    <location>
        <begin position="59"/>
        <end position="80"/>
    </location>
</feature>
<feature type="transmembrane region" description="Helical" evidence="1">
    <location>
        <begin position="179"/>
        <end position="196"/>
    </location>
</feature>
<comment type="caution">
    <text evidence="2">The sequence shown here is derived from an EMBL/GenBank/DDBJ whole genome shotgun (WGS) entry which is preliminary data.</text>
</comment>
<accession>A0ABD0S907</accession>
<dbReference type="Proteomes" id="UP001549921">
    <property type="component" value="Unassembled WGS sequence"/>
</dbReference>
<name>A0ABD0S907_LOXSC</name>
<evidence type="ECO:0000313" key="3">
    <source>
        <dbReference type="Proteomes" id="UP001549921"/>
    </source>
</evidence>